<evidence type="ECO:0000256" key="4">
    <source>
        <dbReference type="ARBA" id="ARBA00022741"/>
    </source>
</evidence>
<dbReference type="InterPro" id="IPR017871">
    <property type="entry name" value="ABC_transporter-like_CS"/>
</dbReference>
<dbReference type="SMART" id="SM00382">
    <property type="entry name" value="AAA"/>
    <property type="match status" value="1"/>
</dbReference>
<dbReference type="EMBL" id="SNRV01000016">
    <property type="protein sequence ID" value="TEW29342.1"/>
    <property type="molecule type" value="Genomic_DNA"/>
</dbReference>
<dbReference type="GO" id="GO:0015408">
    <property type="term" value="F:ABC-type ferric iron transporter activity"/>
    <property type="evidence" value="ECO:0007669"/>
    <property type="project" value="InterPro"/>
</dbReference>
<evidence type="ECO:0000256" key="3">
    <source>
        <dbReference type="ARBA" id="ARBA00022496"/>
    </source>
</evidence>
<sequence length="349" mass="39675">MNSLKIQSLSCQYKQQIVLHQLDLELKKNEILCLLGASGCGKTTLLKAIAGLQPITQGKIYLNGQDLTPVPVEQRNIGFIFQDYALFPHLTVKENIQFGLDKKSAMEKKQISQNMLNLVHLDGLEDRYPHQLSGGQQQRVAIARALACKPKLLLLDEPFSNIDSQVRYQMIDEIKQIVKQQSISAIFVTHSKEEAFAFADNIALMKDGKIIQVGATDQLYYQPNSKFVAEFLGKYNYIDCYIDQQNQLHSIFGIQPIDNLLTLADQSPLLQNTELHWLVRPHQIQVIPTLQGHGTITQSQFLGQYYQYQVTLSDVQQITIQTMQSLEIGQKVQLFYQDPKPILFPKTNV</sequence>
<dbReference type="FunFam" id="3.40.50.300:FF:000425">
    <property type="entry name" value="Probable ABC transporter, ATP-binding subunit"/>
    <property type="match status" value="1"/>
</dbReference>
<keyword evidence="3" id="KW-0410">Iron transport</keyword>
<dbReference type="GO" id="GO:0015697">
    <property type="term" value="P:quaternary ammonium group transport"/>
    <property type="evidence" value="ECO:0007669"/>
    <property type="project" value="UniProtKB-ARBA"/>
</dbReference>
<keyword evidence="8" id="KW-0472">Membrane</keyword>
<proteinExistence type="predicted"/>
<dbReference type="InterPro" id="IPR008995">
    <property type="entry name" value="Mo/tungstate-bd_C_term_dom"/>
</dbReference>
<evidence type="ECO:0000313" key="10">
    <source>
        <dbReference type="EMBL" id="QQF81629.1"/>
    </source>
</evidence>
<dbReference type="PROSITE" id="PS50893">
    <property type="entry name" value="ABC_TRANSPORTER_2"/>
    <property type="match status" value="1"/>
</dbReference>
<keyword evidence="5 10" id="KW-0067">ATP-binding</keyword>
<evidence type="ECO:0000313" key="11">
    <source>
        <dbReference type="EMBL" id="TEW29342.1"/>
    </source>
</evidence>
<dbReference type="InterPro" id="IPR013611">
    <property type="entry name" value="Transp-assoc_OB_typ2"/>
</dbReference>
<dbReference type="SUPFAM" id="SSF50331">
    <property type="entry name" value="MOP-like"/>
    <property type="match status" value="1"/>
</dbReference>
<dbReference type="Pfam" id="PF08402">
    <property type="entry name" value="TOBE_2"/>
    <property type="match status" value="1"/>
</dbReference>
<evidence type="ECO:0000256" key="8">
    <source>
        <dbReference type="ARBA" id="ARBA00023136"/>
    </source>
</evidence>
<dbReference type="PROSITE" id="PS00211">
    <property type="entry name" value="ABC_TRANSPORTER_1"/>
    <property type="match status" value="1"/>
</dbReference>
<dbReference type="GO" id="GO:0043190">
    <property type="term" value="C:ATP-binding cassette (ABC) transporter complex"/>
    <property type="evidence" value="ECO:0007669"/>
    <property type="project" value="InterPro"/>
</dbReference>
<evidence type="ECO:0000256" key="5">
    <source>
        <dbReference type="ARBA" id="ARBA00022840"/>
    </source>
</evidence>
<dbReference type="InterPro" id="IPR027417">
    <property type="entry name" value="P-loop_NTPase"/>
</dbReference>
<dbReference type="InterPro" id="IPR015853">
    <property type="entry name" value="ABC_transpr_FbpC"/>
</dbReference>
<keyword evidence="13" id="KW-1185">Reference proteome</keyword>
<evidence type="ECO:0000256" key="7">
    <source>
        <dbReference type="ARBA" id="ARBA00023065"/>
    </source>
</evidence>
<dbReference type="EMBL" id="CP066558">
    <property type="protein sequence ID" value="QQF81629.1"/>
    <property type="molecule type" value="Genomic_DNA"/>
</dbReference>
<dbReference type="GO" id="GO:0005524">
    <property type="term" value="F:ATP binding"/>
    <property type="evidence" value="ECO:0007669"/>
    <property type="project" value="UniProtKB-KW"/>
</dbReference>
<dbReference type="Proteomes" id="UP000297565">
    <property type="component" value="Unassembled WGS sequence"/>
</dbReference>
<dbReference type="InterPro" id="IPR003439">
    <property type="entry name" value="ABC_transporter-like_ATP-bd"/>
</dbReference>
<dbReference type="Pfam" id="PF00005">
    <property type="entry name" value="ABC_tran"/>
    <property type="match status" value="1"/>
</dbReference>
<evidence type="ECO:0000313" key="12">
    <source>
        <dbReference type="Proteomes" id="UP000297565"/>
    </source>
</evidence>
<reference evidence="11 12" key="1">
    <citation type="submission" date="2019-03" db="EMBL/GenBank/DDBJ databases">
        <title>Horizontal Gene Transfer Machinery in Histophilus somni.</title>
        <authorList>
            <person name="Mostafa Nazari M."/>
            <person name="Liljebjelke K."/>
        </authorList>
    </citation>
    <scope>NUCLEOTIDE SEQUENCE [LARGE SCALE GENOMIC DNA]</scope>
    <source>
        <strain evidence="11 12">UOC-EPH-KLM-04</strain>
    </source>
</reference>
<dbReference type="PANTHER" id="PTHR42781">
    <property type="entry name" value="SPERMIDINE/PUTRESCINE IMPORT ATP-BINDING PROTEIN POTA"/>
    <property type="match status" value="1"/>
</dbReference>
<dbReference type="OrthoDB" id="9802264at2"/>
<dbReference type="AlphaFoldDB" id="A0A9Q6P428"/>
<protein>
    <submittedName>
        <fullName evidence="10">ABC transporter ATP-binding protein</fullName>
    </submittedName>
</protein>
<dbReference type="Gene3D" id="3.40.50.300">
    <property type="entry name" value="P-loop containing nucleotide triphosphate hydrolases"/>
    <property type="match status" value="1"/>
</dbReference>
<keyword evidence="4" id="KW-0547">Nucleotide-binding</keyword>
<gene>
    <name evidence="11" type="ORF">E2R48_06785</name>
    <name evidence="10" type="ORF">JFL49_05925</name>
</gene>
<keyword evidence="6" id="KW-0408">Iron</keyword>
<keyword evidence="1" id="KW-0813">Transport</keyword>
<reference evidence="10 13" key="2">
    <citation type="submission" date="2020-12" db="EMBL/GenBank/DDBJ databases">
        <title>ASc-MMNZ-VFA-070.</title>
        <authorList>
            <person name="Schryvers A."/>
            <person name="Mostafa Nazari M."/>
            <person name="Farshchi Andisi V."/>
            <person name="Timsit E."/>
            <person name="Walter Morck D."/>
        </authorList>
    </citation>
    <scope>NUCLEOTIDE SEQUENCE [LARGE SCALE GENOMIC DNA]</scope>
    <source>
        <strain evidence="10 13">ASc-MMNZ-VFA-070</strain>
    </source>
</reference>
<dbReference type="CDD" id="cd03259">
    <property type="entry name" value="ABC_Carb_Solutes_like"/>
    <property type="match status" value="1"/>
</dbReference>
<organism evidence="10 13">
    <name type="scientific">Histophilus somni</name>
    <name type="common">Haemophilus somnus</name>
    <dbReference type="NCBI Taxonomy" id="731"/>
    <lineage>
        <taxon>Bacteria</taxon>
        <taxon>Pseudomonadati</taxon>
        <taxon>Pseudomonadota</taxon>
        <taxon>Gammaproteobacteria</taxon>
        <taxon>Pasteurellales</taxon>
        <taxon>Pasteurellaceae</taxon>
        <taxon>Histophilus</taxon>
    </lineage>
</organism>
<dbReference type="PANTHER" id="PTHR42781:SF4">
    <property type="entry name" value="SPERMIDINE_PUTRESCINE IMPORT ATP-BINDING PROTEIN POTA"/>
    <property type="match status" value="1"/>
</dbReference>
<dbReference type="RefSeq" id="WP_011608934.1">
    <property type="nucleotide sequence ID" value="NZ_CP018803.1"/>
</dbReference>
<name>A0A9Q6P428_HISSO</name>
<evidence type="ECO:0000259" key="9">
    <source>
        <dbReference type="PROSITE" id="PS50893"/>
    </source>
</evidence>
<dbReference type="Proteomes" id="UP000595373">
    <property type="component" value="Chromosome"/>
</dbReference>
<evidence type="ECO:0000256" key="6">
    <source>
        <dbReference type="ARBA" id="ARBA00023004"/>
    </source>
</evidence>
<evidence type="ECO:0000313" key="13">
    <source>
        <dbReference type="Proteomes" id="UP000595373"/>
    </source>
</evidence>
<dbReference type="SUPFAM" id="SSF52540">
    <property type="entry name" value="P-loop containing nucleoside triphosphate hydrolases"/>
    <property type="match status" value="1"/>
</dbReference>
<evidence type="ECO:0000256" key="2">
    <source>
        <dbReference type="ARBA" id="ARBA00022475"/>
    </source>
</evidence>
<dbReference type="Gene3D" id="2.40.50.100">
    <property type="match status" value="1"/>
</dbReference>
<evidence type="ECO:0000256" key="1">
    <source>
        <dbReference type="ARBA" id="ARBA00022448"/>
    </source>
</evidence>
<keyword evidence="2" id="KW-1003">Cell membrane</keyword>
<dbReference type="GO" id="GO:0016887">
    <property type="term" value="F:ATP hydrolysis activity"/>
    <property type="evidence" value="ECO:0007669"/>
    <property type="project" value="InterPro"/>
</dbReference>
<feature type="domain" description="ABC transporter" evidence="9">
    <location>
        <begin position="4"/>
        <end position="232"/>
    </location>
</feature>
<accession>A0A9Q6P428</accession>
<keyword evidence="7" id="KW-0406">Ion transport</keyword>
<dbReference type="InterPro" id="IPR050093">
    <property type="entry name" value="ABC_SmlMolc_Importer"/>
</dbReference>
<dbReference type="InterPro" id="IPR003593">
    <property type="entry name" value="AAA+_ATPase"/>
</dbReference>